<evidence type="ECO:0000313" key="2">
    <source>
        <dbReference type="EMBL" id="CAD1820647.1"/>
    </source>
</evidence>
<dbReference type="InterPro" id="IPR000477">
    <property type="entry name" value="RT_dom"/>
</dbReference>
<feature type="domain" description="Reverse transcriptase" evidence="1">
    <location>
        <begin position="308"/>
        <end position="425"/>
    </location>
</feature>
<dbReference type="InterPro" id="IPR043502">
    <property type="entry name" value="DNA/RNA_pol_sf"/>
</dbReference>
<dbReference type="SUPFAM" id="SSF56219">
    <property type="entry name" value="DNase I-like"/>
    <property type="match status" value="1"/>
</dbReference>
<name>A0A6V7NQ99_ANACO</name>
<dbReference type="Pfam" id="PF00078">
    <property type="entry name" value="RVT_1"/>
    <property type="match status" value="1"/>
</dbReference>
<accession>A0A6V7NQ99</accession>
<evidence type="ECO:0000259" key="1">
    <source>
        <dbReference type="Pfam" id="PF00078"/>
    </source>
</evidence>
<dbReference type="EMBL" id="LR862141">
    <property type="protein sequence ID" value="CAD1820647.1"/>
    <property type="molecule type" value="Genomic_DNA"/>
</dbReference>
<dbReference type="Gene3D" id="3.60.10.10">
    <property type="entry name" value="Endonuclease/exonuclease/phosphatase"/>
    <property type="match status" value="1"/>
</dbReference>
<gene>
    <name evidence="2" type="ORF">CB5_LOCUS3858</name>
</gene>
<dbReference type="PANTHER" id="PTHR31635">
    <property type="entry name" value="REVERSE TRANSCRIPTASE DOMAIN-CONTAINING PROTEIN-RELATED"/>
    <property type="match status" value="1"/>
</dbReference>
<reference evidence="2" key="1">
    <citation type="submission" date="2020-07" db="EMBL/GenBank/DDBJ databases">
        <authorList>
            <person name="Lin J."/>
        </authorList>
    </citation>
    <scope>NUCLEOTIDE SEQUENCE</scope>
</reference>
<protein>
    <recommendedName>
        <fullName evidence="1">Reverse transcriptase domain-containing protein</fullName>
    </recommendedName>
</protein>
<dbReference type="SUPFAM" id="SSF56672">
    <property type="entry name" value="DNA/RNA polymerases"/>
    <property type="match status" value="1"/>
</dbReference>
<organism evidence="2">
    <name type="scientific">Ananas comosus var. bracteatus</name>
    <name type="common">red pineapple</name>
    <dbReference type="NCBI Taxonomy" id="296719"/>
    <lineage>
        <taxon>Eukaryota</taxon>
        <taxon>Viridiplantae</taxon>
        <taxon>Streptophyta</taxon>
        <taxon>Embryophyta</taxon>
        <taxon>Tracheophyta</taxon>
        <taxon>Spermatophyta</taxon>
        <taxon>Magnoliopsida</taxon>
        <taxon>Liliopsida</taxon>
        <taxon>Poales</taxon>
        <taxon>Bromeliaceae</taxon>
        <taxon>Bromelioideae</taxon>
        <taxon>Ananas</taxon>
    </lineage>
</organism>
<dbReference type="InterPro" id="IPR036691">
    <property type="entry name" value="Endo/exonu/phosph_ase_sf"/>
</dbReference>
<dbReference type="AlphaFoldDB" id="A0A6V7NQ99"/>
<dbReference type="PANTHER" id="PTHR31635:SF196">
    <property type="entry name" value="REVERSE TRANSCRIPTASE DOMAIN-CONTAINING PROTEIN-RELATED"/>
    <property type="match status" value="1"/>
</dbReference>
<sequence>MPGTIRWERRPDSGTISNSVLSASTSLQPHLAPLAALPIADSRVGLRACLRSTSLWPAECECDPILLFSFGPPVRPRTYSASHGSRIYLAPSKLSRLSPLSPWLLGLSPRCRTPVCPLPPGIWTGPTFWFLHPGELVRDLSLYDVPLLNKSYTWTNGRWNPTLERLDRVFISQDWTVSFPRNCLRALPQPRSDHAPLVLTAHTFLPKADLFSSLGVSQATTPTVNLSSLYCADNADLSSLSAPFTIDEVKLAIFSCAPEKALGPNGLPMIFYQRFWNVLKSDIMELFDSFYNGTSDFSILNCNWICPIPKKNPALSARDLRLISLVHSLPKLISKVLAARLQLLMNNLINPFQGAFIKGRYILNNFLTAHILCHHLHSSKQQTALFKIDFDRAFDHINWSFLTELLRVRGFGERWIRWITSLLLVLHDSTQRSA</sequence>
<proteinExistence type="predicted"/>